<proteinExistence type="predicted"/>
<dbReference type="EMBL" id="CAJOBA010028270">
    <property type="protein sequence ID" value="CAF3944869.1"/>
    <property type="molecule type" value="Genomic_DNA"/>
</dbReference>
<gene>
    <name evidence="1" type="ORF">TMI583_LOCUS21926</name>
</gene>
<accession>A0A8S2M9Z2</accession>
<dbReference type="AlphaFoldDB" id="A0A8S2M9Z2"/>
<name>A0A8S2M9Z2_9BILA</name>
<comment type="caution">
    <text evidence="1">The sequence shown here is derived from an EMBL/GenBank/DDBJ whole genome shotgun (WGS) entry which is preliminary data.</text>
</comment>
<protein>
    <submittedName>
        <fullName evidence="1">Uncharacterized protein</fullName>
    </submittedName>
</protein>
<reference evidence="1" key="1">
    <citation type="submission" date="2021-02" db="EMBL/GenBank/DDBJ databases">
        <authorList>
            <person name="Nowell W R."/>
        </authorList>
    </citation>
    <scope>NUCLEOTIDE SEQUENCE</scope>
</reference>
<organism evidence="1 2">
    <name type="scientific">Didymodactylos carnosus</name>
    <dbReference type="NCBI Taxonomy" id="1234261"/>
    <lineage>
        <taxon>Eukaryota</taxon>
        <taxon>Metazoa</taxon>
        <taxon>Spiralia</taxon>
        <taxon>Gnathifera</taxon>
        <taxon>Rotifera</taxon>
        <taxon>Eurotatoria</taxon>
        <taxon>Bdelloidea</taxon>
        <taxon>Philodinida</taxon>
        <taxon>Philodinidae</taxon>
        <taxon>Didymodactylos</taxon>
    </lineage>
</organism>
<evidence type="ECO:0000313" key="2">
    <source>
        <dbReference type="Proteomes" id="UP000682733"/>
    </source>
</evidence>
<evidence type="ECO:0000313" key="1">
    <source>
        <dbReference type="EMBL" id="CAF3944869.1"/>
    </source>
</evidence>
<sequence>MRSRRLHYIQTYPEQKSKNDYANYCRTIIDQYPLLKNQKVGTGKAEY</sequence>
<feature type="non-terminal residue" evidence="1">
    <location>
        <position position="47"/>
    </location>
</feature>
<dbReference type="Proteomes" id="UP000682733">
    <property type="component" value="Unassembled WGS sequence"/>
</dbReference>